<evidence type="ECO:0000256" key="6">
    <source>
        <dbReference type="SAM" id="MobiDB-lite"/>
    </source>
</evidence>
<dbReference type="PANTHER" id="PTHR30213:SF0">
    <property type="entry name" value="UPF0761 MEMBRANE PROTEIN YIHY"/>
    <property type="match status" value="1"/>
</dbReference>
<dbReference type="RefSeq" id="WP_368805009.1">
    <property type="nucleotide sequence ID" value="NZ_JAZHFV010000011.1"/>
</dbReference>
<evidence type="ECO:0000256" key="4">
    <source>
        <dbReference type="ARBA" id="ARBA00022989"/>
    </source>
</evidence>
<keyword evidence="2" id="KW-1003">Cell membrane</keyword>
<accession>A0ABV3X025</accession>
<protein>
    <submittedName>
        <fullName evidence="8">YihY/virulence factor BrkB family protein</fullName>
    </submittedName>
</protein>
<feature type="transmembrane region" description="Helical" evidence="7">
    <location>
        <begin position="229"/>
        <end position="251"/>
    </location>
</feature>
<dbReference type="Proteomes" id="UP001559025">
    <property type="component" value="Unassembled WGS sequence"/>
</dbReference>
<proteinExistence type="predicted"/>
<comment type="subcellular location">
    <subcellularLocation>
        <location evidence="1">Cell membrane</location>
        <topology evidence="1">Multi-pass membrane protein</topology>
    </subcellularLocation>
</comment>
<gene>
    <name evidence="8" type="ORF">V1479_23545</name>
</gene>
<keyword evidence="5 7" id="KW-0472">Membrane</keyword>
<evidence type="ECO:0000313" key="8">
    <source>
        <dbReference type="EMBL" id="MEX4010298.1"/>
    </source>
</evidence>
<evidence type="ECO:0000256" key="3">
    <source>
        <dbReference type="ARBA" id="ARBA00022692"/>
    </source>
</evidence>
<evidence type="ECO:0000256" key="1">
    <source>
        <dbReference type="ARBA" id="ARBA00004651"/>
    </source>
</evidence>
<keyword evidence="4 7" id="KW-1133">Transmembrane helix</keyword>
<feature type="transmembrane region" description="Helical" evidence="7">
    <location>
        <begin position="155"/>
        <end position="185"/>
    </location>
</feature>
<dbReference type="EMBL" id="JAZHFV010000011">
    <property type="protein sequence ID" value="MEX4010298.1"/>
    <property type="molecule type" value="Genomic_DNA"/>
</dbReference>
<evidence type="ECO:0000256" key="2">
    <source>
        <dbReference type="ARBA" id="ARBA00022475"/>
    </source>
</evidence>
<sequence>MAAAQSLHGGDRGRSAASPSDMPAGGWWSVIKRVYAEIIDDRVMLTAAGVTYYLLLALFPALAAFVSLYGFVADPTTIADHISFLGGLLPSGGVEIIESQLDALSRQDTDALSFGFALGLLIAIWSANSGVKAIFDAMNVVYEEAEKRSFLTYNLMALAFTMGGLMVGILFLITVGIVPVLLAALRLEDWAEILVRWLRWPVLLSAVALAISAIYRWAPSRAGAKWRWITWGSAAATIVWVATSVLFSWYLENFANYNATYGSLGAVMGLMVWTWISVTILLIGAEINAELEHQTSKDTTTGPARPMGMRGAEMADKVVPPKL</sequence>
<dbReference type="PANTHER" id="PTHR30213">
    <property type="entry name" value="INNER MEMBRANE PROTEIN YHJD"/>
    <property type="match status" value="1"/>
</dbReference>
<organism evidence="8 9">
    <name type="scientific">Neoaquamicrobium sediminum</name>
    <dbReference type="NCBI Taxonomy" id="1849104"/>
    <lineage>
        <taxon>Bacteria</taxon>
        <taxon>Pseudomonadati</taxon>
        <taxon>Pseudomonadota</taxon>
        <taxon>Alphaproteobacteria</taxon>
        <taxon>Hyphomicrobiales</taxon>
        <taxon>Phyllobacteriaceae</taxon>
        <taxon>Neoaquamicrobium</taxon>
    </lineage>
</organism>
<dbReference type="NCBIfam" id="TIGR00765">
    <property type="entry name" value="yihY_not_rbn"/>
    <property type="match status" value="1"/>
</dbReference>
<keyword evidence="9" id="KW-1185">Reference proteome</keyword>
<dbReference type="InterPro" id="IPR017039">
    <property type="entry name" value="Virul_fac_BrkB"/>
</dbReference>
<evidence type="ECO:0000256" key="5">
    <source>
        <dbReference type="ARBA" id="ARBA00023136"/>
    </source>
</evidence>
<dbReference type="PIRSF" id="PIRSF035875">
    <property type="entry name" value="RNase_BN"/>
    <property type="match status" value="1"/>
</dbReference>
<dbReference type="Pfam" id="PF03631">
    <property type="entry name" value="Virul_fac_BrkB"/>
    <property type="match status" value="1"/>
</dbReference>
<feature type="transmembrane region" description="Helical" evidence="7">
    <location>
        <begin position="52"/>
        <end position="72"/>
    </location>
</feature>
<feature type="transmembrane region" description="Helical" evidence="7">
    <location>
        <begin position="263"/>
        <end position="285"/>
    </location>
</feature>
<keyword evidence="3 7" id="KW-0812">Transmembrane</keyword>
<reference evidence="8 9" key="1">
    <citation type="submission" date="2024-01" db="EMBL/GenBank/DDBJ databases">
        <title>New evidence supports the origin of RcGTA from prophage.</title>
        <authorList>
            <person name="Xu Y."/>
            <person name="Liu B."/>
            <person name="Chen F."/>
        </authorList>
    </citation>
    <scope>NUCLEOTIDE SEQUENCE [LARGE SCALE GENOMIC DNA]</scope>
    <source>
        <strain evidence="8 9">CBW1107-2</strain>
    </source>
</reference>
<name>A0ABV3X025_9HYPH</name>
<evidence type="ECO:0000256" key="7">
    <source>
        <dbReference type="SAM" id="Phobius"/>
    </source>
</evidence>
<evidence type="ECO:0000313" key="9">
    <source>
        <dbReference type="Proteomes" id="UP001559025"/>
    </source>
</evidence>
<feature type="region of interest" description="Disordered" evidence="6">
    <location>
        <begin position="1"/>
        <end position="21"/>
    </location>
</feature>
<comment type="caution">
    <text evidence="8">The sequence shown here is derived from an EMBL/GenBank/DDBJ whole genome shotgun (WGS) entry which is preliminary data.</text>
</comment>
<feature type="transmembrane region" description="Helical" evidence="7">
    <location>
        <begin position="197"/>
        <end position="217"/>
    </location>
</feature>
<feature type="transmembrane region" description="Helical" evidence="7">
    <location>
        <begin position="111"/>
        <end position="135"/>
    </location>
</feature>